<dbReference type="RefSeq" id="WP_169609797.1">
    <property type="nucleotide sequence ID" value="NZ_CP051682.1"/>
</dbReference>
<evidence type="ECO:0000313" key="3">
    <source>
        <dbReference type="EMBL" id="QJD97536.1"/>
    </source>
</evidence>
<reference evidence="3 4" key="1">
    <citation type="submission" date="2020-04" db="EMBL/GenBank/DDBJ databases">
        <title>Genome sequencing of novel species.</title>
        <authorList>
            <person name="Heo J."/>
            <person name="Kim S.-J."/>
            <person name="Kim J.-S."/>
            <person name="Hong S.-B."/>
            <person name="Kwon S.-W."/>
        </authorList>
    </citation>
    <scope>NUCLEOTIDE SEQUENCE [LARGE SCALE GENOMIC DNA]</scope>
    <source>
        <strain evidence="3 4">F39-2</strain>
    </source>
</reference>
<dbReference type="GO" id="GO:0016757">
    <property type="term" value="F:glycosyltransferase activity"/>
    <property type="evidence" value="ECO:0007669"/>
    <property type="project" value="InterPro"/>
</dbReference>
<dbReference type="PANTHER" id="PTHR12526">
    <property type="entry name" value="GLYCOSYLTRANSFERASE"/>
    <property type="match status" value="1"/>
</dbReference>
<dbReference type="CDD" id="cd03820">
    <property type="entry name" value="GT4_AmsD-like"/>
    <property type="match status" value="1"/>
</dbReference>
<proteinExistence type="predicted"/>
<dbReference type="Gene3D" id="3.40.50.2000">
    <property type="entry name" value="Glycogen Phosphorylase B"/>
    <property type="match status" value="2"/>
</dbReference>
<dbReference type="SUPFAM" id="SSF53756">
    <property type="entry name" value="UDP-Glycosyltransferase/glycogen phosphorylase"/>
    <property type="match status" value="1"/>
</dbReference>
<dbReference type="PANTHER" id="PTHR12526:SF630">
    <property type="entry name" value="GLYCOSYLTRANSFERASE"/>
    <property type="match status" value="1"/>
</dbReference>
<evidence type="ECO:0000313" key="4">
    <source>
        <dbReference type="Proteomes" id="UP000503278"/>
    </source>
</evidence>
<gene>
    <name evidence="3" type="ORF">HH214_17485</name>
</gene>
<dbReference type="InterPro" id="IPR001296">
    <property type="entry name" value="Glyco_trans_1"/>
</dbReference>
<feature type="domain" description="Glycosyl transferase family 1" evidence="1">
    <location>
        <begin position="178"/>
        <end position="336"/>
    </location>
</feature>
<keyword evidence="4" id="KW-1185">Reference proteome</keyword>
<dbReference type="Proteomes" id="UP000503278">
    <property type="component" value="Chromosome"/>
</dbReference>
<accession>A0A7L5EAW7</accession>
<evidence type="ECO:0000259" key="1">
    <source>
        <dbReference type="Pfam" id="PF00534"/>
    </source>
</evidence>
<sequence>MKKVCFFISSINLFGGTGRVCTEIANALARLDYTVTILSFHGDKPYFELHSSIKVVKLYSKKYNFKLFLPFVILKLRQKVKKIDPDILINVDSALFAYSFVSTKRLNIKNIVWEHFNFNVSLGASVRIWARRLAVKHADVIVTLTSLDKNIWEKNLDCKVPITSIPNPLPFYNEIYDPNKNKVVLSVGRLTQEKGFDRLLDVWYIVKQNATAADWQLHIVGSGELKSALENKIDALQLNSSVQLIPATSTIQDHYQDAAIYCMTSRFEGFGMVLIEAEAFGLPIVSYNCEIGPVEIIKHNHNGYLIKDGDEKSLANALLYLMDNEDERLQMGERAFNDSANYRVDVVIKRWLALFHYICTDHRAEHNKL</sequence>
<dbReference type="Pfam" id="PF00534">
    <property type="entry name" value="Glycos_transf_1"/>
    <property type="match status" value="1"/>
</dbReference>
<feature type="domain" description="Glycosyltransferase subfamily 4-like N-terminal" evidence="2">
    <location>
        <begin position="14"/>
        <end position="168"/>
    </location>
</feature>
<organism evidence="3 4">
    <name type="scientific">Mucilaginibacter robiniae</name>
    <dbReference type="NCBI Taxonomy" id="2728022"/>
    <lineage>
        <taxon>Bacteria</taxon>
        <taxon>Pseudomonadati</taxon>
        <taxon>Bacteroidota</taxon>
        <taxon>Sphingobacteriia</taxon>
        <taxon>Sphingobacteriales</taxon>
        <taxon>Sphingobacteriaceae</taxon>
        <taxon>Mucilaginibacter</taxon>
    </lineage>
</organism>
<dbReference type="EMBL" id="CP051682">
    <property type="protein sequence ID" value="QJD97536.1"/>
    <property type="molecule type" value="Genomic_DNA"/>
</dbReference>
<dbReference type="Pfam" id="PF13439">
    <property type="entry name" value="Glyco_transf_4"/>
    <property type="match status" value="1"/>
</dbReference>
<dbReference type="InterPro" id="IPR028098">
    <property type="entry name" value="Glyco_trans_4-like_N"/>
</dbReference>
<evidence type="ECO:0000259" key="2">
    <source>
        <dbReference type="Pfam" id="PF13439"/>
    </source>
</evidence>
<keyword evidence="3" id="KW-0808">Transferase</keyword>
<name>A0A7L5EAW7_9SPHI</name>
<dbReference type="KEGG" id="mrob:HH214_17485"/>
<protein>
    <submittedName>
        <fullName evidence="3">Glycosyltransferase family 4 protein</fullName>
    </submittedName>
</protein>
<dbReference type="AlphaFoldDB" id="A0A7L5EAW7"/>